<feature type="domain" description="FAD-binding PCMH-type" evidence="3">
    <location>
        <begin position="48"/>
        <end position="226"/>
    </location>
</feature>
<organism evidence="4 5">
    <name type="scientific">Diaporthe australafricana</name>
    <dbReference type="NCBI Taxonomy" id="127596"/>
    <lineage>
        <taxon>Eukaryota</taxon>
        <taxon>Fungi</taxon>
        <taxon>Dikarya</taxon>
        <taxon>Ascomycota</taxon>
        <taxon>Pezizomycotina</taxon>
        <taxon>Sordariomycetes</taxon>
        <taxon>Sordariomycetidae</taxon>
        <taxon>Diaporthales</taxon>
        <taxon>Diaporthaceae</taxon>
        <taxon>Diaporthe</taxon>
    </lineage>
</organism>
<gene>
    <name evidence="4" type="ORF">Daus18300_010376</name>
</gene>
<evidence type="ECO:0000313" key="5">
    <source>
        <dbReference type="Proteomes" id="UP001583177"/>
    </source>
</evidence>
<evidence type="ECO:0000259" key="3">
    <source>
        <dbReference type="PROSITE" id="PS51387"/>
    </source>
</evidence>
<proteinExistence type="inferred from homology"/>
<dbReference type="InterPro" id="IPR012951">
    <property type="entry name" value="BBE"/>
</dbReference>
<sequence>MNSGSCSGIQEEWLLLTPYVADPVNVMSPYWMNNSCSPFLSANASCTLGNLASYAIDVRNASEVIAGVRFAEENNVRLTIKSTGHDFLGRSTGAGSLALWMHNLKDITFINYENPWYTGPAVRVGAGVEYGDLYPAANARGYRVIGGSCLTVGLAGGFTQGGGHGPLGGAYGLGADQVLEWEVVTAAGEHLTASPSENAELFWALSGGGAGNFAVVLSVTVRAYAEGPVAGAGFALANSGNSTAFWSAVTSWLQQLLALDDIKGLTTVWALTPEVLALEYATLPDAKTTSDLDNALAPFLDEVAELDVVLVSNYTSNVHASFAEHYETWATQTYTSNISLGGRLIPRSTVQDSADSLPKLVESLRNISDGGAKFVAVAANFNHSNSVSNAVLPSWRDALLTLSFARSLVEGADWDAISANQAQLNEWQRELREITPGGGTYMNEATWDNVNWKEDYFGANYDALLGIKDKYDPQGLFWANAAVGNDKYWKATTDGRLCRV</sequence>
<dbReference type="PANTHER" id="PTHR13878:SF91">
    <property type="entry name" value="FAD BINDING DOMAIN PROTEIN (AFU_ORTHOLOGUE AFUA_6G12070)-RELATED"/>
    <property type="match status" value="1"/>
</dbReference>
<keyword evidence="2" id="KW-0560">Oxidoreductase</keyword>
<evidence type="ECO:0000256" key="1">
    <source>
        <dbReference type="ARBA" id="ARBA00005466"/>
    </source>
</evidence>
<dbReference type="SUPFAM" id="SSF56176">
    <property type="entry name" value="FAD-binding/transporter-associated domain-like"/>
    <property type="match status" value="1"/>
</dbReference>
<dbReference type="InterPro" id="IPR016166">
    <property type="entry name" value="FAD-bd_PCMH"/>
</dbReference>
<dbReference type="Pfam" id="PF08031">
    <property type="entry name" value="BBE"/>
    <property type="match status" value="1"/>
</dbReference>
<comment type="caution">
    <text evidence="4">The sequence shown here is derived from an EMBL/GenBank/DDBJ whole genome shotgun (WGS) entry which is preliminary data.</text>
</comment>
<dbReference type="InterPro" id="IPR016169">
    <property type="entry name" value="FAD-bd_PCMH_sub2"/>
</dbReference>
<dbReference type="PROSITE" id="PS51387">
    <property type="entry name" value="FAD_PCMH"/>
    <property type="match status" value="1"/>
</dbReference>
<protein>
    <recommendedName>
        <fullName evidence="3">FAD-binding PCMH-type domain-containing protein</fullName>
    </recommendedName>
</protein>
<evidence type="ECO:0000256" key="2">
    <source>
        <dbReference type="ARBA" id="ARBA00023002"/>
    </source>
</evidence>
<dbReference type="PANTHER" id="PTHR13878">
    <property type="entry name" value="GULONOLACTONE OXIDASE"/>
    <property type="match status" value="1"/>
</dbReference>
<dbReference type="EMBL" id="JAWRVE010000114">
    <property type="protein sequence ID" value="KAL1857403.1"/>
    <property type="molecule type" value="Genomic_DNA"/>
</dbReference>
<name>A0ABR3WAC3_9PEZI</name>
<dbReference type="Proteomes" id="UP001583177">
    <property type="component" value="Unassembled WGS sequence"/>
</dbReference>
<comment type="similarity">
    <text evidence="1">Belongs to the oxygen-dependent FAD-linked oxidoreductase family.</text>
</comment>
<reference evidence="4 5" key="1">
    <citation type="journal article" date="2024" name="IMA Fungus">
        <title>IMA Genome - F19 : A genome assembly and annotation guide to empower mycologists, including annotated draft genome sequences of Ceratocystis pirilliformis, Diaporthe australafricana, Fusarium ophioides, Paecilomyces lecythidis, and Sporothrix stenoceras.</title>
        <authorList>
            <person name="Aylward J."/>
            <person name="Wilson A.M."/>
            <person name="Visagie C.M."/>
            <person name="Spraker J."/>
            <person name="Barnes I."/>
            <person name="Buitendag C."/>
            <person name="Ceriani C."/>
            <person name="Del Mar Angel L."/>
            <person name="du Plessis D."/>
            <person name="Fuchs T."/>
            <person name="Gasser K."/>
            <person name="Kramer D."/>
            <person name="Li W."/>
            <person name="Munsamy K."/>
            <person name="Piso A."/>
            <person name="Price J.L."/>
            <person name="Sonnekus B."/>
            <person name="Thomas C."/>
            <person name="van der Nest A."/>
            <person name="van Dijk A."/>
            <person name="van Heerden A."/>
            <person name="van Vuuren N."/>
            <person name="Yilmaz N."/>
            <person name="Duong T.A."/>
            <person name="van der Merwe N.A."/>
            <person name="Wingfield M.J."/>
            <person name="Wingfield B.D."/>
        </authorList>
    </citation>
    <scope>NUCLEOTIDE SEQUENCE [LARGE SCALE GENOMIC DNA]</scope>
    <source>
        <strain evidence="4 5">CMW 18300</strain>
    </source>
</reference>
<accession>A0ABR3WAC3</accession>
<keyword evidence="5" id="KW-1185">Reference proteome</keyword>
<dbReference type="InterPro" id="IPR036318">
    <property type="entry name" value="FAD-bd_PCMH-like_sf"/>
</dbReference>
<dbReference type="Pfam" id="PF01565">
    <property type="entry name" value="FAD_binding_4"/>
    <property type="match status" value="1"/>
</dbReference>
<evidence type="ECO:0000313" key="4">
    <source>
        <dbReference type="EMBL" id="KAL1857403.1"/>
    </source>
</evidence>
<dbReference type="InterPro" id="IPR050432">
    <property type="entry name" value="FAD-linked_Oxidoreductases_BP"/>
</dbReference>
<dbReference type="InterPro" id="IPR006094">
    <property type="entry name" value="Oxid_FAD_bind_N"/>
</dbReference>
<dbReference type="Gene3D" id="3.30.465.10">
    <property type="match status" value="2"/>
</dbReference>